<proteinExistence type="predicted"/>
<accession>A0A9D4MMS8</accession>
<dbReference type="Pfam" id="PF20231">
    <property type="entry name" value="DUF6589"/>
    <property type="match status" value="1"/>
</dbReference>
<dbReference type="Proteomes" id="UP000828390">
    <property type="component" value="Unassembled WGS sequence"/>
</dbReference>
<comment type="caution">
    <text evidence="2">The sequence shown here is derived from an EMBL/GenBank/DDBJ whole genome shotgun (WGS) entry which is preliminary data.</text>
</comment>
<reference evidence="2" key="2">
    <citation type="submission" date="2020-11" db="EMBL/GenBank/DDBJ databases">
        <authorList>
            <person name="McCartney M.A."/>
            <person name="Auch B."/>
            <person name="Kono T."/>
            <person name="Mallez S."/>
            <person name="Becker A."/>
            <person name="Gohl D.M."/>
            <person name="Silverstein K.A.T."/>
            <person name="Koren S."/>
            <person name="Bechman K.B."/>
            <person name="Herman A."/>
            <person name="Abrahante J.E."/>
            <person name="Garbe J."/>
        </authorList>
    </citation>
    <scope>NUCLEOTIDE SEQUENCE</scope>
    <source>
        <strain evidence="2">Duluth1</strain>
        <tissue evidence="2">Whole animal</tissue>
    </source>
</reference>
<evidence type="ECO:0000313" key="2">
    <source>
        <dbReference type="EMBL" id="KAH3880083.1"/>
    </source>
</evidence>
<evidence type="ECO:0000313" key="3">
    <source>
        <dbReference type="Proteomes" id="UP000828390"/>
    </source>
</evidence>
<dbReference type="AlphaFoldDB" id="A0A9D4MMS8"/>
<name>A0A9D4MMS8_DREPO</name>
<organism evidence="2 3">
    <name type="scientific">Dreissena polymorpha</name>
    <name type="common">Zebra mussel</name>
    <name type="synonym">Mytilus polymorpha</name>
    <dbReference type="NCBI Taxonomy" id="45954"/>
    <lineage>
        <taxon>Eukaryota</taxon>
        <taxon>Metazoa</taxon>
        <taxon>Spiralia</taxon>
        <taxon>Lophotrochozoa</taxon>
        <taxon>Mollusca</taxon>
        <taxon>Bivalvia</taxon>
        <taxon>Autobranchia</taxon>
        <taxon>Heteroconchia</taxon>
        <taxon>Euheterodonta</taxon>
        <taxon>Imparidentia</taxon>
        <taxon>Neoheterodontei</taxon>
        <taxon>Myida</taxon>
        <taxon>Dreissenoidea</taxon>
        <taxon>Dreissenidae</taxon>
        <taxon>Dreissena</taxon>
    </lineage>
</organism>
<dbReference type="InterPro" id="IPR046496">
    <property type="entry name" value="DUF6589"/>
</dbReference>
<protein>
    <recommendedName>
        <fullName evidence="1">DUF6589 domain-containing protein</fullName>
    </recommendedName>
</protein>
<dbReference type="EMBL" id="JAIWYP010000001">
    <property type="protein sequence ID" value="KAH3880083.1"/>
    <property type="molecule type" value="Genomic_DNA"/>
</dbReference>
<sequence>MDGYQEQLSSIYTHAFGNTDLLRKYGVPIGGDQLTRVRLSEAKNLRSLSVTSEKRYDNLHPIVCEMWHSKRDFLDKCFRKFFKAEVSPGTLNHFKTILHRTDVNGKVKGRFQPHFNLLMSVGEGMVIEQIYEFFKMEGNDSQPQHKLCADLSDVQPVEQSDVLMKIVHDFMTHYGYGTVDCPKNNLQPCSRTQRIVGISKSEDKRIVIRYEVSSSPNSETDEPYNYCMQLCHWYLHLAALDDTAKEGDLNRTVVNCQYSLPFFYAHSKLSKYLVENIDYILKCNYLLSPLQKMRVLEGSYVNTKGGKGKNVESDLTQENSVCNQKALIKSLVANKSEKSIKRVTGAADTIAVICSKFDASVQIKAKSGHHSKPLDKTDQELISKELRKSRPFHVTPGRKCPGFANICAVPVSVEQIPAMKQRLNQIITRLTRGLSVDVENEDDVDV</sequence>
<reference evidence="2" key="1">
    <citation type="journal article" date="2019" name="bioRxiv">
        <title>The Genome of the Zebra Mussel, Dreissena polymorpha: A Resource for Invasive Species Research.</title>
        <authorList>
            <person name="McCartney M.A."/>
            <person name="Auch B."/>
            <person name="Kono T."/>
            <person name="Mallez S."/>
            <person name="Zhang Y."/>
            <person name="Obille A."/>
            <person name="Becker A."/>
            <person name="Abrahante J.E."/>
            <person name="Garbe J."/>
            <person name="Badalamenti J.P."/>
            <person name="Herman A."/>
            <person name="Mangelson H."/>
            <person name="Liachko I."/>
            <person name="Sullivan S."/>
            <person name="Sone E.D."/>
            <person name="Koren S."/>
            <person name="Silverstein K.A.T."/>
            <person name="Beckman K.B."/>
            <person name="Gohl D.M."/>
        </authorList>
    </citation>
    <scope>NUCLEOTIDE SEQUENCE</scope>
    <source>
        <strain evidence="2">Duluth1</strain>
        <tissue evidence="2">Whole animal</tissue>
    </source>
</reference>
<gene>
    <name evidence="2" type="ORF">DPMN_003995</name>
</gene>
<evidence type="ECO:0000259" key="1">
    <source>
        <dbReference type="Pfam" id="PF20231"/>
    </source>
</evidence>
<keyword evidence="3" id="KW-1185">Reference proteome</keyword>
<feature type="domain" description="DUF6589" evidence="1">
    <location>
        <begin position="22"/>
        <end position="370"/>
    </location>
</feature>